<keyword evidence="5 6" id="KW-0472">Membrane</keyword>
<reference evidence="8 9" key="1">
    <citation type="submission" date="2022-06" db="EMBL/GenBank/DDBJ databases">
        <title>Endosaccharibacter gen. nov., sp. nov., endophytic bacteria isolated from sugarcane.</title>
        <authorList>
            <person name="Pitiwittayakul N."/>
            <person name="Yukphan P."/>
            <person name="Charoenyingcharoen P."/>
            <person name="Tanasupawat S."/>
        </authorList>
    </citation>
    <scope>NUCLEOTIDE SEQUENCE [LARGE SCALE GENOMIC DNA]</scope>
    <source>
        <strain evidence="8 9">KSS8</strain>
    </source>
</reference>
<feature type="transmembrane region" description="Helical" evidence="6">
    <location>
        <begin position="97"/>
        <end position="122"/>
    </location>
</feature>
<dbReference type="Proteomes" id="UP001524587">
    <property type="component" value="Unassembled WGS sequence"/>
</dbReference>
<gene>
    <name evidence="8" type="ORF">NFI95_16860</name>
</gene>
<dbReference type="Pfam" id="PF07690">
    <property type="entry name" value="MFS_1"/>
    <property type="match status" value="1"/>
</dbReference>
<dbReference type="InterPro" id="IPR050189">
    <property type="entry name" value="MFS_Efflux_Transporters"/>
</dbReference>
<dbReference type="InterPro" id="IPR036259">
    <property type="entry name" value="MFS_trans_sf"/>
</dbReference>
<evidence type="ECO:0000313" key="9">
    <source>
        <dbReference type="Proteomes" id="UP001524587"/>
    </source>
</evidence>
<comment type="caution">
    <text evidence="8">The sequence shown here is derived from an EMBL/GenBank/DDBJ whole genome shotgun (WGS) entry which is preliminary data.</text>
</comment>
<feature type="transmembrane region" description="Helical" evidence="6">
    <location>
        <begin position="248"/>
        <end position="269"/>
    </location>
</feature>
<dbReference type="Gene3D" id="1.20.1250.20">
    <property type="entry name" value="MFS general substrate transporter like domains"/>
    <property type="match status" value="1"/>
</dbReference>
<evidence type="ECO:0000256" key="5">
    <source>
        <dbReference type="ARBA" id="ARBA00023136"/>
    </source>
</evidence>
<feature type="transmembrane region" description="Helical" evidence="6">
    <location>
        <begin position="281"/>
        <end position="300"/>
    </location>
</feature>
<dbReference type="PANTHER" id="PTHR43124">
    <property type="entry name" value="PURINE EFFLUX PUMP PBUE"/>
    <property type="match status" value="1"/>
</dbReference>
<dbReference type="PANTHER" id="PTHR43124:SF3">
    <property type="entry name" value="CHLORAMPHENICOL EFFLUX PUMP RV0191"/>
    <property type="match status" value="1"/>
</dbReference>
<evidence type="ECO:0000256" key="4">
    <source>
        <dbReference type="ARBA" id="ARBA00022989"/>
    </source>
</evidence>
<dbReference type="InterPro" id="IPR020846">
    <property type="entry name" value="MFS_dom"/>
</dbReference>
<evidence type="ECO:0000256" key="6">
    <source>
        <dbReference type="SAM" id="Phobius"/>
    </source>
</evidence>
<keyword evidence="9" id="KW-1185">Reference proteome</keyword>
<accession>A0ABT1WB57</accession>
<organism evidence="8 9">
    <name type="scientific">Endosaccharibacter trunci</name>
    <dbReference type="NCBI Taxonomy" id="2812733"/>
    <lineage>
        <taxon>Bacteria</taxon>
        <taxon>Pseudomonadati</taxon>
        <taxon>Pseudomonadota</taxon>
        <taxon>Alphaproteobacteria</taxon>
        <taxon>Acetobacterales</taxon>
        <taxon>Acetobacteraceae</taxon>
        <taxon>Endosaccharibacter</taxon>
    </lineage>
</organism>
<evidence type="ECO:0000256" key="2">
    <source>
        <dbReference type="ARBA" id="ARBA00022475"/>
    </source>
</evidence>
<evidence type="ECO:0000256" key="3">
    <source>
        <dbReference type="ARBA" id="ARBA00022692"/>
    </source>
</evidence>
<feature type="domain" description="Major facilitator superfamily (MFS) profile" evidence="7">
    <location>
        <begin position="10"/>
        <end position="393"/>
    </location>
</feature>
<keyword evidence="3 6" id="KW-0812">Transmembrane</keyword>
<keyword evidence="2" id="KW-1003">Cell membrane</keyword>
<name>A0ABT1WB57_9PROT</name>
<dbReference type="EMBL" id="JAMSKV010000023">
    <property type="protein sequence ID" value="MCQ8280115.1"/>
    <property type="molecule type" value="Genomic_DNA"/>
</dbReference>
<dbReference type="RefSeq" id="WP_422865602.1">
    <property type="nucleotide sequence ID" value="NZ_JAMSKV010000023.1"/>
</dbReference>
<feature type="transmembrane region" description="Helical" evidence="6">
    <location>
        <begin position="44"/>
        <end position="64"/>
    </location>
</feature>
<protein>
    <submittedName>
        <fullName evidence="8">MFS transporter</fullName>
    </submittedName>
</protein>
<evidence type="ECO:0000313" key="8">
    <source>
        <dbReference type="EMBL" id="MCQ8280115.1"/>
    </source>
</evidence>
<keyword evidence="4 6" id="KW-1133">Transmembrane helix</keyword>
<proteinExistence type="predicted"/>
<sequence>MPVNRDAIVVTLTLYAFALMTMATIGVIVPFVPTIAASLHVGDGAIGLGIALFSLPPALLATIGGAAMDRIGIRGAVIAAAGASMVGDLIVRTANSIWMFDAGLVIDGFGLATIAIGAPALLIATLRDATRTRAMAFLSTFAPTGFALGLLIAIPFTGHSAWRAAMLAHVGLALLVCVAGILMLPAARRDDPSVSESRPRVRLVPLPLVRRYWSVFRLGLAIALPNGIAYGTSIVAPSYLARIDGVSLASSAGAVAGAKIAALLLGGLVTGQILAGRLHPWLVFVAMAVIGVLAQALFFLPSGSLAIAILALVLWLFAFGGLSGVAMSLLPGVMPGPDSKAVTTGVVNQFISVVSFAAPSTYLAMPGWGGFLLLAAAGLMISVLSLPRVRIDVPDHAVAA</sequence>
<dbReference type="SUPFAM" id="SSF103473">
    <property type="entry name" value="MFS general substrate transporter"/>
    <property type="match status" value="1"/>
</dbReference>
<feature type="transmembrane region" description="Helical" evidence="6">
    <location>
        <begin position="368"/>
        <end position="386"/>
    </location>
</feature>
<comment type="subcellular location">
    <subcellularLocation>
        <location evidence="1">Cell membrane</location>
        <topology evidence="1">Multi-pass membrane protein</topology>
    </subcellularLocation>
</comment>
<evidence type="ECO:0000256" key="1">
    <source>
        <dbReference type="ARBA" id="ARBA00004651"/>
    </source>
</evidence>
<feature type="transmembrane region" description="Helical" evidence="6">
    <location>
        <begin position="7"/>
        <end position="32"/>
    </location>
</feature>
<dbReference type="PROSITE" id="PS50850">
    <property type="entry name" value="MFS"/>
    <property type="match status" value="1"/>
</dbReference>
<evidence type="ECO:0000259" key="7">
    <source>
        <dbReference type="PROSITE" id="PS50850"/>
    </source>
</evidence>
<dbReference type="InterPro" id="IPR011701">
    <property type="entry name" value="MFS"/>
</dbReference>
<feature type="transmembrane region" description="Helical" evidence="6">
    <location>
        <begin position="166"/>
        <end position="187"/>
    </location>
</feature>
<feature type="transmembrane region" description="Helical" evidence="6">
    <location>
        <begin position="134"/>
        <end position="154"/>
    </location>
</feature>
<feature type="transmembrane region" description="Helical" evidence="6">
    <location>
        <begin position="306"/>
        <end position="330"/>
    </location>
</feature>